<keyword evidence="3" id="KW-1185">Reference proteome</keyword>
<feature type="compositionally biased region" description="Basic and acidic residues" evidence="1">
    <location>
        <begin position="164"/>
        <end position="182"/>
    </location>
</feature>
<feature type="compositionally biased region" description="Basic and acidic residues" evidence="1">
    <location>
        <begin position="365"/>
        <end position="378"/>
    </location>
</feature>
<feature type="compositionally biased region" description="Acidic residues" evidence="1">
    <location>
        <begin position="328"/>
        <end position="337"/>
    </location>
</feature>
<name>J0WKC7_AURST</name>
<sequence length="389" mass="42448">MPQELDADLFANLLVMYTIPEALRVAADLVAVEAPTMIAFEAVESTAEIGEMWTIAVSAEESAKSALEGAENDLKAADAMASARVREAVQKKAKKKLETAQGELDAALEDQGKMVKELGQSFVDWHESVRKVEDARREAHNAALKKQNAEDIAEAKRRKKNKEKKASESEAAEGRSKVKDGDPVDGTYRDAPCALCEHGGFACYDKLDAKGKACAASKQPCWIPATGALKSVLKGITERLDSVDGKLDVLEEKYEDFATALNAIKDILMDQGKCLASLVALQGGDQRALVGTVEKLDVAPSKSTGKRRERRKVAFRPMIVTETVQREGEDEVEDNDEGPSKKRHKVEKAKSRAVVLESEDEEAAETTKGKEKEKKKTPEGIADDTMQED</sequence>
<proteinExistence type="predicted"/>
<dbReference type="EMBL" id="JH689215">
    <property type="protein sequence ID" value="EJD32210.1"/>
    <property type="molecule type" value="Genomic_DNA"/>
</dbReference>
<reference evidence="3" key="1">
    <citation type="journal article" date="2012" name="Science">
        <title>The Paleozoic origin of enzymatic lignin decomposition reconstructed from 31 fungal genomes.</title>
        <authorList>
            <person name="Floudas D."/>
            <person name="Binder M."/>
            <person name="Riley R."/>
            <person name="Barry K."/>
            <person name="Blanchette R.A."/>
            <person name="Henrissat B."/>
            <person name="Martinez A.T."/>
            <person name="Otillar R."/>
            <person name="Spatafora J.W."/>
            <person name="Yadav J.S."/>
            <person name="Aerts A."/>
            <person name="Benoit I."/>
            <person name="Boyd A."/>
            <person name="Carlson A."/>
            <person name="Copeland A."/>
            <person name="Coutinho P.M."/>
            <person name="de Vries R.P."/>
            <person name="Ferreira P."/>
            <person name="Findley K."/>
            <person name="Foster B."/>
            <person name="Gaskell J."/>
            <person name="Glotzer D."/>
            <person name="Gorecki P."/>
            <person name="Heitman J."/>
            <person name="Hesse C."/>
            <person name="Hori C."/>
            <person name="Igarashi K."/>
            <person name="Jurgens J.A."/>
            <person name="Kallen N."/>
            <person name="Kersten P."/>
            <person name="Kohler A."/>
            <person name="Kuees U."/>
            <person name="Kumar T.K.A."/>
            <person name="Kuo A."/>
            <person name="LaButti K."/>
            <person name="Larrondo L.F."/>
            <person name="Lindquist E."/>
            <person name="Ling A."/>
            <person name="Lombard V."/>
            <person name="Lucas S."/>
            <person name="Lundell T."/>
            <person name="Martin R."/>
            <person name="McLaughlin D.J."/>
            <person name="Morgenstern I."/>
            <person name="Morin E."/>
            <person name="Murat C."/>
            <person name="Nagy L.G."/>
            <person name="Nolan M."/>
            <person name="Ohm R.A."/>
            <person name="Patyshakuliyeva A."/>
            <person name="Rokas A."/>
            <person name="Ruiz-Duenas F.J."/>
            <person name="Sabat G."/>
            <person name="Salamov A."/>
            <person name="Samejima M."/>
            <person name="Schmutz J."/>
            <person name="Slot J.C."/>
            <person name="St John F."/>
            <person name="Stenlid J."/>
            <person name="Sun H."/>
            <person name="Sun S."/>
            <person name="Syed K."/>
            <person name="Tsang A."/>
            <person name="Wiebenga A."/>
            <person name="Young D."/>
            <person name="Pisabarro A."/>
            <person name="Eastwood D.C."/>
            <person name="Martin F."/>
            <person name="Cullen D."/>
            <person name="Grigoriev I.V."/>
            <person name="Hibbett D.S."/>
        </authorList>
    </citation>
    <scope>NUCLEOTIDE SEQUENCE [LARGE SCALE GENOMIC DNA]</scope>
    <source>
        <strain evidence="3">TFB10046</strain>
    </source>
</reference>
<organism evidence="2 3">
    <name type="scientific">Auricularia subglabra (strain TFB-10046 / SS5)</name>
    <name type="common">White-rot fungus</name>
    <name type="synonym">Auricularia delicata (strain TFB10046)</name>
    <dbReference type="NCBI Taxonomy" id="717982"/>
    <lineage>
        <taxon>Eukaryota</taxon>
        <taxon>Fungi</taxon>
        <taxon>Dikarya</taxon>
        <taxon>Basidiomycota</taxon>
        <taxon>Agaricomycotina</taxon>
        <taxon>Agaricomycetes</taxon>
        <taxon>Auriculariales</taxon>
        <taxon>Auriculariaceae</taxon>
        <taxon>Auricularia</taxon>
    </lineage>
</organism>
<dbReference type="KEGG" id="adl:AURDEDRAFT_178757"/>
<dbReference type="InParanoid" id="J0WKC7"/>
<feature type="region of interest" description="Disordered" evidence="1">
    <location>
        <begin position="134"/>
        <end position="183"/>
    </location>
</feature>
<accession>J0WKC7</accession>
<gene>
    <name evidence="2" type="ORF">AURDEDRAFT_178757</name>
</gene>
<protein>
    <submittedName>
        <fullName evidence="2">Uncharacterized protein</fullName>
    </submittedName>
</protein>
<dbReference type="AlphaFoldDB" id="J0WKC7"/>
<evidence type="ECO:0000313" key="2">
    <source>
        <dbReference type="EMBL" id="EJD32210.1"/>
    </source>
</evidence>
<evidence type="ECO:0000256" key="1">
    <source>
        <dbReference type="SAM" id="MobiDB-lite"/>
    </source>
</evidence>
<evidence type="ECO:0000313" key="3">
    <source>
        <dbReference type="Proteomes" id="UP000006514"/>
    </source>
</evidence>
<dbReference type="Proteomes" id="UP000006514">
    <property type="component" value="Unassembled WGS sequence"/>
</dbReference>
<feature type="region of interest" description="Disordered" evidence="1">
    <location>
        <begin position="324"/>
        <end position="389"/>
    </location>
</feature>